<dbReference type="GO" id="GO:0005524">
    <property type="term" value="F:ATP binding"/>
    <property type="evidence" value="ECO:0007669"/>
    <property type="project" value="InterPro"/>
</dbReference>
<dbReference type="Gene3D" id="3.30.1370.100">
    <property type="entry name" value="MutL, C-terminal domain, regulatory subdomain"/>
    <property type="match status" value="1"/>
</dbReference>
<dbReference type="SUPFAM" id="SSF54211">
    <property type="entry name" value="Ribosomal protein S5 domain 2-like"/>
    <property type="match status" value="1"/>
</dbReference>
<dbReference type="InterPro" id="IPR020568">
    <property type="entry name" value="Ribosomal_Su5_D2-typ_SF"/>
</dbReference>
<keyword evidence="9" id="KW-1185">Reference proteome</keyword>
<dbReference type="InterPro" id="IPR042121">
    <property type="entry name" value="MutL_C_regsub"/>
</dbReference>
<dbReference type="SUPFAM" id="SSF118116">
    <property type="entry name" value="DNA mismatch repair protein MutL"/>
    <property type="match status" value="1"/>
</dbReference>
<keyword evidence="3 5" id="KW-0227">DNA damage</keyword>
<reference evidence="8" key="1">
    <citation type="submission" date="2021-04" db="EMBL/GenBank/DDBJ databases">
        <authorList>
            <person name="Rodrigo-Torres L."/>
            <person name="Arahal R. D."/>
            <person name="Lucena T."/>
        </authorList>
    </citation>
    <scope>NUCLEOTIDE SEQUENCE</scope>
    <source>
        <strain evidence="8">CECT 9275</strain>
    </source>
</reference>
<dbReference type="InterPro" id="IPR014790">
    <property type="entry name" value="MutL_C"/>
</dbReference>
<evidence type="ECO:0000256" key="2">
    <source>
        <dbReference type="ARBA" id="ARBA00021975"/>
    </source>
</evidence>
<dbReference type="SMART" id="SM01340">
    <property type="entry name" value="DNA_mis_repair"/>
    <property type="match status" value="1"/>
</dbReference>
<keyword evidence="4 5" id="KW-0234">DNA repair</keyword>
<dbReference type="GO" id="GO:0006298">
    <property type="term" value="P:mismatch repair"/>
    <property type="evidence" value="ECO:0007669"/>
    <property type="project" value="UniProtKB-UniRule"/>
</dbReference>
<feature type="domain" description="MutL C-terminal dimerisation" evidence="6">
    <location>
        <begin position="445"/>
        <end position="587"/>
    </location>
</feature>
<evidence type="ECO:0000259" key="7">
    <source>
        <dbReference type="SMART" id="SM01340"/>
    </source>
</evidence>
<dbReference type="FunFam" id="3.30.565.10:FF:000003">
    <property type="entry name" value="DNA mismatch repair endonuclease MutL"/>
    <property type="match status" value="1"/>
</dbReference>
<dbReference type="CDD" id="cd00782">
    <property type="entry name" value="MutL_Trans"/>
    <property type="match status" value="1"/>
</dbReference>
<dbReference type="InterPro" id="IPR014762">
    <property type="entry name" value="DNA_mismatch_repair_CS"/>
</dbReference>
<dbReference type="Pfam" id="PF08676">
    <property type="entry name" value="MutL_C"/>
    <property type="match status" value="1"/>
</dbReference>
<dbReference type="HAMAP" id="MF_00149">
    <property type="entry name" value="DNA_mis_repair"/>
    <property type="match status" value="1"/>
</dbReference>
<sequence length="629" mass="71248">MPSSDIIQLLPDSIANQIAAGEVVQRPASVVKELLENSIDAQATQIQVILREAGRTLIQIIDNGIGMSQTDARLSFERHATSKIRKSDDLFKIRTMGFRGEALASIAAIAQVELKTKKEEDELGTLIRIEASEIKSQETVACPTGTSFSIKNLFFNVPARRNFLKSNSVEMRHVLDEFQRIALAHPEVALSLYHNDTEIFNLQSGKLVRRIVDIYGKSYREQLASCQEETSYINVRGYIGKPEFARKTRGEQYFFVNQRFIRHSYMHHAVITAFDGTIPEGSHPFYVLFIDIDPAHIDINIHPTKTEIKFDDERSVYAIIMAAVKKAVGVYNLSQSIDFDDNINFLTPSGTEQNQNLIPRTVTPDWAAQSRKPESESLKSNLTNWNKLFEGLQNAEDRNKELAAFEMSATSVSRPSAYQEQSRTIASKVNRMASEVIAAPESDAVLFQLHNRYILSQVKDGIMLIDQKAAYERILYERYRKMLTNRNGACQQLLFPKAIRVTPSDMQLVHETKREIRSLGFEFDELGPNQLVIRGIPADLPEESEQDLFEELIEQLKQSYSDLKLNKPESLSRALARRFSVRYAVKLSLMEIHTLIDQLFASTDPNRTPGGEAIIVLLTLDKLATIFKN</sequence>
<dbReference type="InterPro" id="IPR014721">
    <property type="entry name" value="Ribsml_uS5_D2-typ_fold_subgr"/>
</dbReference>
<feature type="domain" description="DNA mismatch repair protein S5" evidence="7">
    <location>
        <begin position="211"/>
        <end position="329"/>
    </location>
</feature>
<dbReference type="RefSeq" id="WP_215241102.1">
    <property type="nucleotide sequence ID" value="NZ_CAJRAF010000002.1"/>
</dbReference>
<dbReference type="Pfam" id="PF01119">
    <property type="entry name" value="DNA_mis_repair"/>
    <property type="match status" value="1"/>
</dbReference>
<evidence type="ECO:0000256" key="1">
    <source>
        <dbReference type="ARBA" id="ARBA00006082"/>
    </source>
</evidence>
<gene>
    <name evidence="5 8" type="primary">mutL</name>
    <name evidence="8" type="ORF">DYBT9275_04780</name>
</gene>
<dbReference type="Gene3D" id="3.30.230.10">
    <property type="match status" value="1"/>
</dbReference>
<comment type="function">
    <text evidence="5">This protein is involved in the repair of mismatches in DNA. It is required for dam-dependent methyl-directed DNA mismatch repair. May act as a 'molecular matchmaker', a protein that promotes the formation of a stable complex between two or more DNA-binding proteins in an ATP-dependent manner without itself being part of a final effector complex.</text>
</comment>
<comment type="caution">
    <text evidence="8">The sequence shown here is derived from an EMBL/GenBank/DDBJ whole genome shotgun (WGS) entry which is preliminary data.</text>
</comment>
<dbReference type="AlphaFoldDB" id="A0A916JJG9"/>
<dbReference type="Pfam" id="PF13589">
    <property type="entry name" value="HATPase_c_3"/>
    <property type="match status" value="1"/>
</dbReference>
<dbReference type="InterPro" id="IPR036890">
    <property type="entry name" value="HATPase_C_sf"/>
</dbReference>
<dbReference type="SMART" id="SM00853">
    <property type="entry name" value="MutL_C"/>
    <property type="match status" value="1"/>
</dbReference>
<dbReference type="InterPro" id="IPR042120">
    <property type="entry name" value="MutL_C_dimsub"/>
</dbReference>
<dbReference type="NCBIfam" id="TIGR00585">
    <property type="entry name" value="mutl"/>
    <property type="match status" value="1"/>
</dbReference>
<dbReference type="SUPFAM" id="SSF55874">
    <property type="entry name" value="ATPase domain of HSP90 chaperone/DNA topoisomerase II/histidine kinase"/>
    <property type="match status" value="1"/>
</dbReference>
<evidence type="ECO:0000313" key="8">
    <source>
        <dbReference type="EMBL" id="CAG5010629.1"/>
    </source>
</evidence>
<dbReference type="GO" id="GO:0016887">
    <property type="term" value="F:ATP hydrolysis activity"/>
    <property type="evidence" value="ECO:0007669"/>
    <property type="project" value="InterPro"/>
</dbReference>
<dbReference type="Proteomes" id="UP000680038">
    <property type="component" value="Unassembled WGS sequence"/>
</dbReference>
<dbReference type="InterPro" id="IPR013507">
    <property type="entry name" value="DNA_mismatch_S5_2-like"/>
</dbReference>
<dbReference type="GO" id="GO:0032300">
    <property type="term" value="C:mismatch repair complex"/>
    <property type="evidence" value="ECO:0007669"/>
    <property type="project" value="InterPro"/>
</dbReference>
<dbReference type="PANTHER" id="PTHR10073">
    <property type="entry name" value="DNA MISMATCH REPAIR PROTEIN MLH, PMS, MUTL"/>
    <property type="match status" value="1"/>
</dbReference>
<organism evidence="8 9">
    <name type="scientific">Dyadobacter helix</name>
    <dbReference type="NCBI Taxonomy" id="2822344"/>
    <lineage>
        <taxon>Bacteria</taxon>
        <taxon>Pseudomonadati</taxon>
        <taxon>Bacteroidota</taxon>
        <taxon>Cytophagia</taxon>
        <taxon>Cytophagales</taxon>
        <taxon>Spirosomataceae</taxon>
        <taxon>Dyadobacter</taxon>
    </lineage>
</organism>
<name>A0A916JJG9_9BACT</name>
<dbReference type="PANTHER" id="PTHR10073:SF12">
    <property type="entry name" value="DNA MISMATCH REPAIR PROTEIN MLH1"/>
    <property type="match status" value="1"/>
</dbReference>
<protein>
    <recommendedName>
        <fullName evidence="2 5">DNA mismatch repair protein MutL</fullName>
    </recommendedName>
</protein>
<dbReference type="CDD" id="cd16926">
    <property type="entry name" value="HATPase_MutL-MLH-PMS-like"/>
    <property type="match status" value="1"/>
</dbReference>
<evidence type="ECO:0000259" key="6">
    <source>
        <dbReference type="SMART" id="SM00853"/>
    </source>
</evidence>
<dbReference type="InterPro" id="IPR002099">
    <property type="entry name" value="MutL/Mlh/PMS"/>
</dbReference>
<accession>A0A916JJG9</accession>
<proteinExistence type="inferred from homology"/>
<dbReference type="GO" id="GO:0030983">
    <property type="term" value="F:mismatched DNA binding"/>
    <property type="evidence" value="ECO:0007669"/>
    <property type="project" value="InterPro"/>
</dbReference>
<dbReference type="GO" id="GO:0140664">
    <property type="term" value="F:ATP-dependent DNA damage sensor activity"/>
    <property type="evidence" value="ECO:0007669"/>
    <property type="project" value="InterPro"/>
</dbReference>
<dbReference type="Gene3D" id="3.30.565.10">
    <property type="entry name" value="Histidine kinase-like ATPase, C-terminal domain"/>
    <property type="match status" value="1"/>
</dbReference>
<dbReference type="Gene3D" id="3.30.1540.20">
    <property type="entry name" value="MutL, C-terminal domain, dimerisation subdomain"/>
    <property type="match status" value="1"/>
</dbReference>
<dbReference type="InterPro" id="IPR020667">
    <property type="entry name" value="DNA_mismatch_repair_MutL"/>
</dbReference>
<dbReference type="PROSITE" id="PS00058">
    <property type="entry name" value="DNA_MISMATCH_REPAIR_1"/>
    <property type="match status" value="1"/>
</dbReference>
<dbReference type="EMBL" id="CAJRAF010000002">
    <property type="protein sequence ID" value="CAG5010629.1"/>
    <property type="molecule type" value="Genomic_DNA"/>
</dbReference>
<evidence type="ECO:0000313" key="9">
    <source>
        <dbReference type="Proteomes" id="UP000680038"/>
    </source>
</evidence>
<evidence type="ECO:0000256" key="4">
    <source>
        <dbReference type="ARBA" id="ARBA00023204"/>
    </source>
</evidence>
<dbReference type="InterPro" id="IPR038973">
    <property type="entry name" value="MutL/Mlh/Pms-like"/>
</dbReference>
<evidence type="ECO:0000256" key="3">
    <source>
        <dbReference type="ARBA" id="ARBA00022763"/>
    </source>
</evidence>
<dbReference type="InterPro" id="IPR037198">
    <property type="entry name" value="MutL_C_sf"/>
</dbReference>
<comment type="similarity">
    <text evidence="1 5">Belongs to the DNA mismatch repair MutL/HexB family.</text>
</comment>
<evidence type="ECO:0000256" key="5">
    <source>
        <dbReference type="HAMAP-Rule" id="MF_00149"/>
    </source>
</evidence>